<gene>
    <name evidence="3" type="ORF">SAMN05421847_2474</name>
</gene>
<dbReference type="Pfam" id="PF13098">
    <property type="entry name" value="Thioredoxin_2"/>
    <property type="match status" value="1"/>
</dbReference>
<proteinExistence type="predicted"/>
<dbReference type="Proteomes" id="UP000236738">
    <property type="component" value="Unassembled WGS sequence"/>
</dbReference>
<reference evidence="4" key="1">
    <citation type="submission" date="2016-10" db="EMBL/GenBank/DDBJ databases">
        <authorList>
            <person name="Varghese N."/>
            <person name="Submissions S."/>
        </authorList>
    </citation>
    <scope>NUCLEOTIDE SEQUENCE [LARGE SCALE GENOMIC DNA]</scope>
    <source>
        <strain evidence="4">DSM 21580</strain>
    </source>
</reference>
<dbReference type="EMBL" id="FNUS01000006">
    <property type="protein sequence ID" value="SEG48845.1"/>
    <property type="molecule type" value="Genomic_DNA"/>
</dbReference>
<accession>A0A1H6ALE0</accession>
<protein>
    <submittedName>
        <fullName evidence="3">Thioredoxin-like domain-containing protein</fullName>
    </submittedName>
</protein>
<dbReference type="SUPFAM" id="SSF52833">
    <property type="entry name" value="Thioredoxin-like"/>
    <property type="match status" value="1"/>
</dbReference>
<dbReference type="InterPro" id="IPR036249">
    <property type="entry name" value="Thioredoxin-like_sf"/>
</dbReference>
<evidence type="ECO:0000256" key="1">
    <source>
        <dbReference type="SAM" id="SignalP"/>
    </source>
</evidence>
<feature type="chain" id="PRO_5009292806" evidence="1">
    <location>
        <begin position="19"/>
        <end position="176"/>
    </location>
</feature>
<sequence>MKKPILLLFLLTVFLSKAQVKWMTFSEAMEAQKNQPKKILIDFYADWCKPCKTMDKNTYGNSIIAKYINDNFYAVKFKADGDEKINYLGKEFSKTNNETNNKKALNDFTVFMNVSSIPSTVFLDEKSYPITNLNGYLTAKELEVYLNMIASNDYKKIKTKADWEDYTKKLQSKIKE</sequence>
<keyword evidence="1" id="KW-0732">Signal</keyword>
<keyword evidence="4" id="KW-1185">Reference proteome</keyword>
<evidence type="ECO:0000313" key="4">
    <source>
        <dbReference type="Proteomes" id="UP000236738"/>
    </source>
</evidence>
<dbReference type="OrthoDB" id="9811036at2"/>
<dbReference type="InterPro" id="IPR012336">
    <property type="entry name" value="Thioredoxin-like_fold"/>
</dbReference>
<dbReference type="RefSeq" id="WP_103914337.1">
    <property type="nucleotide sequence ID" value="NZ_FNUS01000006.1"/>
</dbReference>
<name>A0A1H6ALE0_9FLAO</name>
<evidence type="ECO:0000313" key="3">
    <source>
        <dbReference type="EMBL" id="SEG48845.1"/>
    </source>
</evidence>
<evidence type="ECO:0000259" key="2">
    <source>
        <dbReference type="Pfam" id="PF13098"/>
    </source>
</evidence>
<dbReference type="Gene3D" id="3.40.30.10">
    <property type="entry name" value="Glutaredoxin"/>
    <property type="match status" value="1"/>
</dbReference>
<organism evidence="3 4">
    <name type="scientific">Halpernia humi</name>
    <dbReference type="NCBI Taxonomy" id="493375"/>
    <lineage>
        <taxon>Bacteria</taxon>
        <taxon>Pseudomonadati</taxon>
        <taxon>Bacteroidota</taxon>
        <taxon>Flavobacteriia</taxon>
        <taxon>Flavobacteriales</taxon>
        <taxon>Weeksellaceae</taxon>
        <taxon>Chryseobacterium group</taxon>
        <taxon>Halpernia</taxon>
    </lineage>
</organism>
<dbReference type="AlphaFoldDB" id="A0A1H6ALE0"/>
<feature type="signal peptide" evidence="1">
    <location>
        <begin position="1"/>
        <end position="18"/>
    </location>
</feature>
<feature type="domain" description="Thioredoxin-like fold" evidence="2">
    <location>
        <begin position="34"/>
        <end position="145"/>
    </location>
</feature>